<evidence type="ECO:0000256" key="3">
    <source>
        <dbReference type="ARBA" id="ARBA00022691"/>
    </source>
</evidence>
<sequence length="288" mass="32404">MCMTIAGWKQQTVKLLQAGQIGDSNDLDARLLLEKVTGLDQVHQIMEHERILTEEERETLEQLRMQRLAHKPMAYILGYKEFYGRTFFVDEHTLIPRPDTEILVEEVLRFAQSRPKEALLPLIDVCTGSGAIGITLALELGVDVELSDISREALEIAKRNARALTGHELLLHEADLLSTTTQKYGSIVSNPPYLTASWCDEVSAEVEWEPRSALDGQGQDGLSLIRRLLEQSAMHLKEAGALFIECDYRQTSEVATLFKEHHFKNITIAKDLAGHERVVWGVLACTNN</sequence>
<dbReference type="InterPro" id="IPR029063">
    <property type="entry name" value="SAM-dependent_MTases_sf"/>
</dbReference>
<evidence type="ECO:0000256" key="1">
    <source>
        <dbReference type="ARBA" id="ARBA00022603"/>
    </source>
</evidence>
<protein>
    <recommendedName>
        <fullName evidence="5">Release factor glutamine methyltransferase</fullName>
        <shortName evidence="5">RF MTase</shortName>
        <ecNumber evidence="5">2.1.1.297</ecNumber>
    </recommendedName>
    <alternativeName>
        <fullName evidence="5">N5-glutamine methyltransferase PrmC</fullName>
    </alternativeName>
    <alternativeName>
        <fullName evidence="5">Protein-(glutamine-N5) MTase PrmC</fullName>
    </alternativeName>
    <alternativeName>
        <fullName evidence="5">Protein-glutamine N-methyltransferase PrmC</fullName>
    </alternativeName>
</protein>
<dbReference type="PROSITE" id="PS00092">
    <property type="entry name" value="N6_MTASE"/>
    <property type="match status" value="1"/>
</dbReference>
<dbReference type="AlphaFoldDB" id="A0A372MJJ5"/>
<feature type="domain" description="Release factor glutamine methyltransferase N-terminal" evidence="7">
    <location>
        <begin position="11"/>
        <end position="78"/>
    </location>
</feature>
<dbReference type="GO" id="GO:0003676">
    <property type="term" value="F:nucleic acid binding"/>
    <property type="evidence" value="ECO:0007669"/>
    <property type="project" value="InterPro"/>
</dbReference>
<dbReference type="PANTHER" id="PTHR18895:SF74">
    <property type="entry name" value="MTRF1L RELEASE FACTOR GLUTAMINE METHYLTRANSFERASE"/>
    <property type="match status" value="1"/>
</dbReference>
<evidence type="ECO:0000259" key="6">
    <source>
        <dbReference type="Pfam" id="PF05175"/>
    </source>
</evidence>
<dbReference type="Gene3D" id="1.10.8.10">
    <property type="entry name" value="DNA helicase RuvA subunit, C-terminal domain"/>
    <property type="match status" value="1"/>
</dbReference>
<accession>A0A372MJJ5</accession>
<feature type="binding site" evidence="5">
    <location>
        <position position="190"/>
    </location>
    <ligand>
        <name>S-adenosyl-L-methionine</name>
        <dbReference type="ChEBI" id="CHEBI:59789"/>
    </ligand>
</feature>
<evidence type="ECO:0000313" key="9">
    <source>
        <dbReference type="Proteomes" id="UP000264002"/>
    </source>
</evidence>
<comment type="function">
    <text evidence="5">Methylates the class 1 translation termination release factors RF1/PrfA and RF2/PrfB on the glutamine residue of the universally conserved GGQ motif.</text>
</comment>
<dbReference type="NCBIfam" id="TIGR03534">
    <property type="entry name" value="RF_mod_PrmC"/>
    <property type="match status" value="1"/>
</dbReference>
<dbReference type="InterPro" id="IPR002052">
    <property type="entry name" value="DNA_methylase_N6_adenine_CS"/>
</dbReference>
<dbReference type="Pfam" id="PF17827">
    <property type="entry name" value="PrmC_N"/>
    <property type="match status" value="1"/>
</dbReference>
<dbReference type="EC" id="2.1.1.297" evidence="5"/>
<organism evidence="8 9">
    <name type="scientific">Sphaerochaeta halotolerans</name>
    <dbReference type="NCBI Taxonomy" id="2293840"/>
    <lineage>
        <taxon>Bacteria</taxon>
        <taxon>Pseudomonadati</taxon>
        <taxon>Spirochaetota</taxon>
        <taxon>Spirochaetia</taxon>
        <taxon>Spirochaetales</taxon>
        <taxon>Sphaerochaetaceae</taxon>
        <taxon>Sphaerochaeta</taxon>
    </lineage>
</organism>
<reference evidence="8 9" key="2">
    <citation type="submission" date="2018-09" db="EMBL/GenBank/DDBJ databases">
        <title>Genome of Sphaerochaeta halotolerans strain 4-11.</title>
        <authorList>
            <person name="Nazina T.N."/>
            <person name="Sokolova D.S."/>
        </authorList>
    </citation>
    <scope>NUCLEOTIDE SEQUENCE [LARGE SCALE GENOMIC DNA]</scope>
    <source>
        <strain evidence="8 9">4-11</strain>
    </source>
</reference>
<dbReference type="GO" id="GO:0032259">
    <property type="term" value="P:methylation"/>
    <property type="evidence" value="ECO:0007669"/>
    <property type="project" value="UniProtKB-KW"/>
</dbReference>
<dbReference type="Pfam" id="PF05175">
    <property type="entry name" value="MTS"/>
    <property type="match status" value="1"/>
</dbReference>
<evidence type="ECO:0000256" key="2">
    <source>
        <dbReference type="ARBA" id="ARBA00022679"/>
    </source>
</evidence>
<feature type="domain" description="Methyltransferase small" evidence="6">
    <location>
        <begin position="122"/>
        <end position="195"/>
    </location>
</feature>
<dbReference type="CDD" id="cd02440">
    <property type="entry name" value="AdoMet_MTases"/>
    <property type="match status" value="1"/>
</dbReference>
<name>A0A372MJJ5_9SPIR</name>
<dbReference type="InterPro" id="IPR019874">
    <property type="entry name" value="RF_methyltr_PrmC"/>
</dbReference>
<dbReference type="InterPro" id="IPR040758">
    <property type="entry name" value="PrmC_N"/>
</dbReference>
<dbReference type="SUPFAM" id="SSF53335">
    <property type="entry name" value="S-adenosyl-L-methionine-dependent methyltransferases"/>
    <property type="match status" value="1"/>
</dbReference>
<keyword evidence="9" id="KW-1185">Reference proteome</keyword>
<comment type="caution">
    <text evidence="8">The sequence shown here is derived from an EMBL/GenBank/DDBJ whole genome shotgun (WGS) entry which is preliminary data.</text>
</comment>
<feature type="binding site" evidence="5">
    <location>
        <begin position="190"/>
        <end position="193"/>
    </location>
    <ligand>
        <name>substrate</name>
    </ligand>
</feature>
<dbReference type="Proteomes" id="UP000264002">
    <property type="component" value="Unassembled WGS sequence"/>
</dbReference>
<dbReference type="InterPro" id="IPR007848">
    <property type="entry name" value="Small_mtfrase_dom"/>
</dbReference>
<dbReference type="PANTHER" id="PTHR18895">
    <property type="entry name" value="HEMK METHYLTRANSFERASE"/>
    <property type="match status" value="1"/>
</dbReference>
<dbReference type="Gene3D" id="3.40.50.150">
    <property type="entry name" value="Vaccinia Virus protein VP39"/>
    <property type="match status" value="1"/>
</dbReference>
<evidence type="ECO:0000259" key="7">
    <source>
        <dbReference type="Pfam" id="PF17827"/>
    </source>
</evidence>
<keyword evidence="2 5" id="KW-0808">Transferase</keyword>
<keyword evidence="3 5" id="KW-0949">S-adenosyl-L-methionine</keyword>
<comment type="catalytic activity">
    <reaction evidence="4 5">
        <text>L-glutaminyl-[peptide chain release factor] + S-adenosyl-L-methionine = N(5)-methyl-L-glutaminyl-[peptide chain release factor] + S-adenosyl-L-homocysteine + H(+)</text>
        <dbReference type="Rhea" id="RHEA:42896"/>
        <dbReference type="Rhea" id="RHEA-COMP:10271"/>
        <dbReference type="Rhea" id="RHEA-COMP:10272"/>
        <dbReference type="ChEBI" id="CHEBI:15378"/>
        <dbReference type="ChEBI" id="CHEBI:30011"/>
        <dbReference type="ChEBI" id="CHEBI:57856"/>
        <dbReference type="ChEBI" id="CHEBI:59789"/>
        <dbReference type="ChEBI" id="CHEBI:61891"/>
        <dbReference type="EC" id="2.1.1.297"/>
    </reaction>
</comment>
<dbReference type="InterPro" id="IPR004556">
    <property type="entry name" value="HemK-like"/>
</dbReference>
<reference evidence="9" key="1">
    <citation type="submission" date="2018-08" db="EMBL/GenBank/DDBJ databases">
        <authorList>
            <person name="Grouzdev D.S."/>
            <person name="Krutkina M.S."/>
        </authorList>
    </citation>
    <scope>NUCLEOTIDE SEQUENCE [LARGE SCALE GENOMIC DNA]</scope>
    <source>
        <strain evidence="9">4-11</strain>
    </source>
</reference>
<evidence type="ECO:0000313" key="8">
    <source>
        <dbReference type="EMBL" id="RFU95955.1"/>
    </source>
</evidence>
<dbReference type="HAMAP" id="MF_02126">
    <property type="entry name" value="RF_methyltr_PrmC"/>
    <property type="match status" value="1"/>
</dbReference>
<comment type="caution">
    <text evidence="5">Lacks conserved residue(s) required for the propagation of feature annotation.</text>
</comment>
<evidence type="ECO:0000256" key="5">
    <source>
        <dbReference type="HAMAP-Rule" id="MF_02126"/>
    </source>
</evidence>
<feature type="binding site" evidence="5">
    <location>
        <position position="148"/>
    </location>
    <ligand>
        <name>S-adenosyl-L-methionine</name>
        <dbReference type="ChEBI" id="CHEBI:59789"/>
    </ligand>
</feature>
<dbReference type="GO" id="GO:0102559">
    <property type="term" value="F:peptide chain release factor N(5)-glutamine methyltransferase activity"/>
    <property type="evidence" value="ECO:0007669"/>
    <property type="project" value="UniProtKB-EC"/>
</dbReference>
<evidence type="ECO:0000256" key="4">
    <source>
        <dbReference type="ARBA" id="ARBA00048391"/>
    </source>
</evidence>
<keyword evidence="1 5" id="KW-0489">Methyltransferase</keyword>
<dbReference type="InterPro" id="IPR050320">
    <property type="entry name" value="N5-glutamine_MTase"/>
</dbReference>
<dbReference type="EMBL" id="QUWK01000002">
    <property type="protein sequence ID" value="RFU95955.1"/>
    <property type="molecule type" value="Genomic_DNA"/>
</dbReference>
<gene>
    <name evidence="5 8" type="primary">prmC</name>
    <name evidence="8" type="ORF">DYP60_02830</name>
</gene>
<comment type="similarity">
    <text evidence="5">Belongs to the protein N5-glutamine methyltransferase family. PrmC subfamily.</text>
</comment>
<dbReference type="NCBIfam" id="TIGR00536">
    <property type="entry name" value="hemK_fam"/>
    <property type="match status" value="1"/>
</dbReference>
<proteinExistence type="inferred from homology"/>